<feature type="transmembrane region" description="Helical" evidence="5">
    <location>
        <begin position="100"/>
        <end position="115"/>
    </location>
</feature>
<feature type="transmembrane region" description="Helical" evidence="5">
    <location>
        <begin position="159"/>
        <end position="183"/>
    </location>
</feature>
<sequence length="423" mass="49741">MKINEITHYLKNEDKLVLFIYFYCFIMPWNFSNGQFGTLTIILFISWLIKYKDTIIKRFRSIFNFKPLVLLIIFILYTYISSLWSESLKDGLDYVNSFHKYYFLMIPVLFTTLNEKEAKKAILLFIISFSLYTIFSFLIYLGMFTISDTNSTSSNPKGIMGYAIVTQYMAIGAICSFIIAFFSGKKNIKVLFYFLSFINFITLFVNNSRTAQLAFLLSIISIIILMNYKKIFNLKSLLFFSIFFSIILVFTYILLDKSNKLNRYEMAINEVKEVFTKNKFEGSVGLRIYFNKVGIEALKENPIFGFGPEDNVKFLENYQKNDSRYTYEKIFSTYHSEHFDLISRYGLLGYLLLIASILWLLILLKKYDLKYFLIGTTFYIVIFYISFANATFAKKPINYILISLFVLLSVIVYKKSIEKKKND</sequence>
<dbReference type="Proteomes" id="UP000221384">
    <property type="component" value="Unassembled WGS sequence"/>
</dbReference>
<protein>
    <submittedName>
        <fullName evidence="7">Polymerase</fullName>
    </submittedName>
</protein>
<dbReference type="PANTHER" id="PTHR37422">
    <property type="entry name" value="TEICHURONIC ACID BIOSYNTHESIS PROTEIN TUAE"/>
    <property type="match status" value="1"/>
</dbReference>
<proteinExistence type="predicted"/>
<feature type="transmembrane region" description="Helical" evidence="5">
    <location>
        <begin position="190"/>
        <end position="205"/>
    </location>
</feature>
<evidence type="ECO:0000256" key="5">
    <source>
        <dbReference type="SAM" id="Phobius"/>
    </source>
</evidence>
<evidence type="ECO:0000256" key="3">
    <source>
        <dbReference type="ARBA" id="ARBA00022989"/>
    </source>
</evidence>
<feature type="transmembrane region" description="Helical" evidence="5">
    <location>
        <begin position="237"/>
        <end position="255"/>
    </location>
</feature>
<dbReference type="RefSeq" id="WP_099334420.1">
    <property type="nucleotide sequence ID" value="NZ_CP042812.1"/>
</dbReference>
<dbReference type="PANTHER" id="PTHR37422:SF13">
    <property type="entry name" value="LIPOPOLYSACCHARIDE BIOSYNTHESIS PROTEIN PA4999-RELATED"/>
    <property type="match status" value="1"/>
</dbReference>
<dbReference type="Pfam" id="PF04932">
    <property type="entry name" value="Wzy_C"/>
    <property type="match status" value="1"/>
</dbReference>
<comment type="caution">
    <text evidence="7">The sequence shown here is derived from an EMBL/GenBank/DDBJ whole genome shotgun (WGS) entry which is preliminary data.</text>
</comment>
<feature type="transmembrane region" description="Helical" evidence="5">
    <location>
        <begin position="345"/>
        <end position="364"/>
    </location>
</feature>
<feature type="domain" description="O-antigen ligase-related" evidence="6">
    <location>
        <begin position="195"/>
        <end position="354"/>
    </location>
</feature>
<accession>A0ABX4LUD6</accession>
<keyword evidence="2 5" id="KW-0812">Transmembrane</keyword>
<evidence type="ECO:0000259" key="6">
    <source>
        <dbReference type="Pfam" id="PF04932"/>
    </source>
</evidence>
<evidence type="ECO:0000256" key="2">
    <source>
        <dbReference type="ARBA" id="ARBA00022692"/>
    </source>
</evidence>
<keyword evidence="8" id="KW-1185">Reference proteome</keyword>
<name>A0ABX4LUD6_9BACT</name>
<comment type="subcellular location">
    <subcellularLocation>
        <location evidence="1">Membrane</location>
        <topology evidence="1">Multi-pass membrane protein</topology>
    </subcellularLocation>
</comment>
<keyword evidence="4 5" id="KW-0472">Membrane</keyword>
<dbReference type="EMBL" id="NWVW01000007">
    <property type="protein sequence ID" value="PHO09816.1"/>
    <property type="molecule type" value="Genomic_DNA"/>
</dbReference>
<feature type="transmembrane region" description="Helical" evidence="5">
    <location>
        <begin position="61"/>
        <end position="80"/>
    </location>
</feature>
<organism evidence="7 8">
    <name type="scientific">Malaciobacter canalis</name>
    <dbReference type="NCBI Taxonomy" id="1912871"/>
    <lineage>
        <taxon>Bacteria</taxon>
        <taxon>Pseudomonadati</taxon>
        <taxon>Campylobacterota</taxon>
        <taxon>Epsilonproteobacteria</taxon>
        <taxon>Campylobacterales</taxon>
        <taxon>Arcobacteraceae</taxon>
        <taxon>Malaciobacter</taxon>
    </lineage>
</organism>
<dbReference type="InterPro" id="IPR051533">
    <property type="entry name" value="WaaL-like"/>
</dbReference>
<feature type="transmembrane region" description="Helical" evidence="5">
    <location>
        <begin position="20"/>
        <end position="49"/>
    </location>
</feature>
<reference evidence="7 8" key="1">
    <citation type="submission" date="2017-09" db="EMBL/GenBank/DDBJ databases">
        <authorList>
            <person name="Perez-Cataluna A."/>
            <person name="Figueras M.J."/>
            <person name="Salas-Masso N."/>
        </authorList>
    </citation>
    <scope>NUCLEOTIDE SEQUENCE [LARGE SCALE GENOMIC DNA]</scope>
    <source>
        <strain evidence="7 8">F138-33</strain>
    </source>
</reference>
<feature type="transmembrane region" description="Helical" evidence="5">
    <location>
        <begin position="211"/>
        <end position="228"/>
    </location>
</feature>
<feature type="transmembrane region" description="Helical" evidence="5">
    <location>
        <begin position="122"/>
        <end position="147"/>
    </location>
</feature>
<dbReference type="InterPro" id="IPR007016">
    <property type="entry name" value="O-antigen_ligase-rel_domated"/>
</dbReference>
<evidence type="ECO:0000313" key="7">
    <source>
        <dbReference type="EMBL" id="PHO09816.1"/>
    </source>
</evidence>
<feature type="transmembrane region" description="Helical" evidence="5">
    <location>
        <begin position="396"/>
        <end position="413"/>
    </location>
</feature>
<feature type="transmembrane region" description="Helical" evidence="5">
    <location>
        <begin position="371"/>
        <end position="390"/>
    </location>
</feature>
<gene>
    <name evidence="7" type="ORF">CPG37_07330</name>
</gene>
<keyword evidence="3 5" id="KW-1133">Transmembrane helix</keyword>
<evidence type="ECO:0000256" key="1">
    <source>
        <dbReference type="ARBA" id="ARBA00004141"/>
    </source>
</evidence>
<evidence type="ECO:0000256" key="4">
    <source>
        <dbReference type="ARBA" id="ARBA00023136"/>
    </source>
</evidence>
<evidence type="ECO:0000313" key="8">
    <source>
        <dbReference type="Proteomes" id="UP000221384"/>
    </source>
</evidence>